<dbReference type="InterPro" id="IPR053749">
    <property type="entry name" value="TA_system-associated_sf"/>
</dbReference>
<protein>
    <submittedName>
        <fullName evidence="2">Cell wall binding protein</fullName>
    </submittedName>
</protein>
<proteinExistence type="predicted"/>
<keyword evidence="3" id="KW-1185">Reference proteome</keyword>
<feature type="signal peptide" evidence="1">
    <location>
        <begin position="1"/>
        <end position="27"/>
    </location>
</feature>
<gene>
    <name evidence="2" type="ordered locus">CBO0444</name>
</gene>
<dbReference type="PROSITE" id="PS51257">
    <property type="entry name" value="PROKAR_LIPOPROTEIN"/>
    <property type="match status" value="1"/>
</dbReference>
<keyword evidence="1" id="KW-0732">Signal</keyword>
<dbReference type="Gene3D" id="3.40.50.12090">
    <property type="match status" value="3"/>
</dbReference>
<dbReference type="PANTHER" id="PTHR30032:SF8">
    <property type="entry name" value="GERMINATION-SPECIFIC N-ACETYLMURAMOYL-L-ALANINE AMIDASE"/>
    <property type="match status" value="1"/>
</dbReference>
<dbReference type="HOGENOM" id="CLU_028455_4_1_9"/>
<dbReference type="InterPro" id="IPR031841">
    <property type="entry name" value="Endopep_inhib"/>
</dbReference>
<accession>A5HYY8</accession>
<dbReference type="Pfam" id="PF04122">
    <property type="entry name" value="CW_binding_2"/>
    <property type="match status" value="3"/>
</dbReference>
<dbReference type="Gene3D" id="3.10.450.420">
    <property type="match status" value="1"/>
</dbReference>
<dbReference type="KEGG" id="cbo:CBO0444"/>
<dbReference type="InterPro" id="IPR007253">
    <property type="entry name" value="Cell_wall-bd_2"/>
</dbReference>
<organism evidence="2 3">
    <name type="scientific">Clostridium botulinum (strain Hall / ATCC 3502 / NCTC 13319 / Type A)</name>
    <dbReference type="NCBI Taxonomy" id="441771"/>
    <lineage>
        <taxon>Bacteria</taxon>
        <taxon>Bacillati</taxon>
        <taxon>Bacillota</taxon>
        <taxon>Clostridia</taxon>
        <taxon>Eubacteriales</taxon>
        <taxon>Clostridiaceae</taxon>
        <taxon>Clostridium</taxon>
    </lineage>
</organism>
<evidence type="ECO:0000256" key="1">
    <source>
        <dbReference type="SAM" id="SignalP"/>
    </source>
</evidence>
<dbReference type="EMBL" id="AM412317">
    <property type="protein sequence ID" value="CAL81997.1"/>
    <property type="molecule type" value="Genomic_DNA"/>
</dbReference>
<evidence type="ECO:0000313" key="3">
    <source>
        <dbReference type="Proteomes" id="UP000001986"/>
    </source>
</evidence>
<dbReference type="InterPro" id="IPR051922">
    <property type="entry name" value="Bact_Sporulation_Assoc"/>
</dbReference>
<dbReference type="AlphaFoldDB" id="A5HYY8"/>
<accession>A7G0Y4</accession>
<dbReference type="RefSeq" id="WP_011948206.1">
    <property type="nucleotide sequence ID" value="NC_009698.1"/>
</dbReference>
<reference evidence="2 3" key="1">
    <citation type="journal article" date="2007" name="Genome Res.">
        <title>Genome sequence of a proteolytic (Group I) Clostridium botulinum strain Hall A and comparative analysis of the clostridial genomes.</title>
        <authorList>
            <person name="Sebaihia M."/>
            <person name="Peck M.W."/>
            <person name="Minton N.P."/>
            <person name="Thomson N.R."/>
            <person name="Holden M.T.G."/>
            <person name="Mitchell W.J."/>
            <person name="Carter A.T."/>
            <person name="Bentley S.D."/>
            <person name="Mason D.R."/>
            <person name="Crossman L."/>
            <person name="Paul C.J."/>
            <person name="Ivens A."/>
            <person name="Wells-Bennik M.H.J."/>
            <person name="Davis I.J."/>
            <person name="Cerdeno-Tarraga A.M."/>
            <person name="Churcher C."/>
            <person name="Quail M.A."/>
            <person name="Chillingworth T."/>
            <person name="Feltwell T."/>
            <person name="Fraser A."/>
            <person name="Goodhead I."/>
            <person name="Hance Z."/>
            <person name="Jagels K."/>
            <person name="Larke N."/>
            <person name="Maddison M."/>
            <person name="Moule S."/>
            <person name="Mungall K."/>
            <person name="Norbertczak H."/>
            <person name="Rabbinowitsch E."/>
            <person name="Sanders M."/>
            <person name="Simmonds M."/>
            <person name="White B."/>
            <person name="Whithead S."/>
            <person name="Parkhill J."/>
        </authorList>
    </citation>
    <scope>NUCLEOTIDE SEQUENCE [LARGE SCALE GENOMIC DNA]</scope>
    <source>
        <strain evidence="3">Hall / ATCC 3502 / NCTC 13319 / Type A [Sanger]</strain>
    </source>
</reference>
<dbReference type="GeneID" id="5184699"/>
<sequence length="473" mass="51890">MKKRLLNITSAVVASCVMFFSSNVVSAATLQERLCGNNRYETNSKIVDSGWTSSEYAVVASGDDFADALCAAPLAKQNKAPILLANKDTLSIESKKQLSRLKVKKVFIIGGIGVITDNVKLEIESMGIETSRIYGENRFETSIEVAKNLKNISGVVVANGYGFADALSIAPVAAQKGMPILLTNRGDLSKVAKEFLDTKTLTESYVVGGTGVVSSKISSQLNNNTRLGGENRYETNSAVLNHFADKFSYDKVYVASGENYPDALSGSVLAAASKSPLVLVGDSVNSSVMSSVKAQHDKYNNVIVLGGTGVVSDVSANSIVHGIKYLNDREALTLINNANKLGYPVIESNAMPSIYIGDKIYQKFQDEFNSPEKIYAYLNKYYTRSSINEIMNMLQVREIDGAYCKIVGQLGDYNPDILNAKIKSKSIFNNKMDLVISTRHLHLPDDYTNNYKVELLYEDGKWRVNYWEGLIQR</sequence>
<dbReference type="Pfam" id="PF16800">
    <property type="entry name" value="Endopep_inhib"/>
    <property type="match status" value="1"/>
</dbReference>
<name>A5HYY8_CLOBH</name>
<evidence type="ECO:0000313" key="2">
    <source>
        <dbReference type="EMBL" id="CAL81997.1"/>
    </source>
</evidence>
<feature type="chain" id="PRO_5002683544" evidence="1">
    <location>
        <begin position="28"/>
        <end position="473"/>
    </location>
</feature>
<dbReference type="PANTHER" id="PTHR30032">
    <property type="entry name" value="N-ACETYLMURAMOYL-L-ALANINE AMIDASE-RELATED"/>
    <property type="match status" value="1"/>
</dbReference>
<dbReference type="KEGG" id="cbh:CLC_0518"/>
<dbReference type="Proteomes" id="UP000001986">
    <property type="component" value="Chromosome"/>
</dbReference>
<dbReference type="PATRIC" id="fig|413999.7.peg.447"/>